<dbReference type="EMBL" id="JAFMYU010000003">
    <property type="protein sequence ID" value="MBO0930394.1"/>
    <property type="molecule type" value="Genomic_DNA"/>
</dbReference>
<sequence>MQLKDKRLVSYEIDSSGNESNLFYFTTDQDIAYEVRFKPSGYLFPDEPLLEPHVYEMVIALISNPGGKPPAIDPRIPPTIAAVFEQFMRVHERVVVYICESSDSRGAARQRKFSGWFEQYGQLNFVKIDSRLADTDGSVFLTSLILRASNPNLGNTILAFQRLIGAYSEGK</sequence>
<evidence type="ECO:0000313" key="2">
    <source>
        <dbReference type="Proteomes" id="UP000664795"/>
    </source>
</evidence>
<dbReference type="AlphaFoldDB" id="A0A939G1P9"/>
<dbReference type="InterPro" id="IPR046167">
    <property type="entry name" value="DUF6169"/>
</dbReference>
<accession>A0A939G1P9</accession>
<organism evidence="1 2">
    <name type="scientific">Fibrella aquatilis</name>
    <dbReference type="NCBI Taxonomy" id="2817059"/>
    <lineage>
        <taxon>Bacteria</taxon>
        <taxon>Pseudomonadati</taxon>
        <taxon>Bacteroidota</taxon>
        <taxon>Cytophagia</taxon>
        <taxon>Cytophagales</taxon>
        <taxon>Spirosomataceae</taxon>
        <taxon>Fibrella</taxon>
    </lineage>
</organism>
<protein>
    <submittedName>
        <fullName evidence="1">Uncharacterized protein</fullName>
    </submittedName>
</protein>
<name>A0A939G1P9_9BACT</name>
<gene>
    <name evidence="1" type="ORF">J2I48_05275</name>
</gene>
<keyword evidence="2" id="KW-1185">Reference proteome</keyword>
<evidence type="ECO:0000313" key="1">
    <source>
        <dbReference type="EMBL" id="MBO0930394.1"/>
    </source>
</evidence>
<proteinExistence type="predicted"/>
<comment type="caution">
    <text evidence="1">The sequence shown here is derived from an EMBL/GenBank/DDBJ whole genome shotgun (WGS) entry which is preliminary data.</text>
</comment>
<dbReference type="Proteomes" id="UP000664795">
    <property type="component" value="Unassembled WGS sequence"/>
</dbReference>
<dbReference type="Pfam" id="PF19666">
    <property type="entry name" value="DUF6169"/>
    <property type="match status" value="1"/>
</dbReference>
<dbReference type="RefSeq" id="WP_207334358.1">
    <property type="nucleotide sequence ID" value="NZ_JAFMYU010000003.1"/>
</dbReference>
<reference evidence="1 2" key="1">
    <citation type="submission" date="2021-03" db="EMBL/GenBank/DDBJ databases">
        <title>Fibrella sp. HMF5036 genome sequencing and assembly.</title>
        <authorList>
            <person name="Kang H."/>
            <person name="Kim H."/>
            <person name="Bae S."/>
            <person name="Joh K."/>
        </authorList>
    </citation>
    <scope>NUCLEOTIDE SEQUENCE [LARGE SCALE GENOMIC DNA]</scope>
    <source>
        <strain evidence="1 2">HMF5036</strain>
    </source>
</reference>